<dbReference type="SUPFAM" id="SSF53474">
    <property type="entry name" value="alpha/beta-Hydrolases"/>
    <property type="match status" value="1"/>
</dbReference>
<organism evidence="2 3">
    <name type="scientific">Methanooceanicella nereidis</name>
    <dbReference type="NCBI Taxonomy" id="2052831"/>
    <lineage>
        <taxon>Archaea</taxon>
        <taxon>Methanobacteriati</taxon>
        <taxon>Methanobacteriota</taxon>
        <taxon>Stenosarchaea group</taxon>
        <taxon>Methanomicrobia</taxon>
        <taxon>Methanocellales</taxon>
        <taxon>Methanocellaceae</taxon>
        <taxon>Methanooceanicella</taxon>
    </lineage>
</organism>
<accession>A0AAP2RFV5</accession>
<dbReference type="PANTHER" id="PTHR43433:SF5">
    <property type="entry name" value="AB HYDROLASE-1 DOMAIN-CONTAINING PROTEIN"/>
    <property type="match status" value="1"/>
</dbReference>
<dbReference type="PRINTS" id="PR00111">
    <property type="entry name" value="ABHYDROLASE"/>
</dbReference>
<feature type="domain" description="AB hydrolase-1" evidence="1">
    <location>
        <begin position="21"/>
        <end position="255"/>
    </location>
</feature>
<proteinExistence type="predicted"/>
<dbReference type="PANTHER" id="PTHR43433">
    <property type="entry name" value="HYDROLASE, ALPHA/BETA FOLD FAMILY PROTEIN"/>
    <property type="match status" value="1"/>
</dbReference>
<evidence type="ECO:0000313" key="2">
    <source>
        <dbReference type="EMBL" id="MCD1295345.1"/>
    </source>
</evidence>
<evidence type="ECO:0000313" key="3">
    <source>
        <dbReference type="Proteomes" id="UP001320159"/>
    </source>
</evidence>
<dbReference type="Gene3D" id="3.40.50.1820">
    <property type="entry name" value="alpha/beta hydrolase"/>
    <property type="match status" value="1"/>
</dbReference>
<dbReference type="InterPro" id="IPR000073">
    <property type="entry name" value="AB_hydrolase_1"/>
</dbReference>
<comment type="caution">
    <text evidence="2">The sequence shown here is derived from an EMBL/GenBank/DDBJ whole genome shotgun (WGS) entry which is preliminary data.</text>
</comment>
<name>A0AAP2RFV5_9EURY</name>
<protein>
    <recommendedName>
        <fullName evidence="1">AB hydrolase-1 domain-containing protein</fullName>
    </recommendedName>
</protein>
<dbReference type="Pfam" id="PF00561">
    <property type="entry name" value="Abhydrolase_1"/>
    <property type="match status" value="1"/>
</dbReference>
<reference evidence="2 3" key="1">
    <citation type="submission" date="2017-11" db="EMBL/GenBank/DDBJ databases">
        <title>Isolation and Characterization of Family Methanocellaceae Species from Potential Methane Hydrate Area Offshore Southwestern Taiwan.</title>
        <authorList>
            <person name="Zhang W.-L."/>
            <person name="Chen W.-C."/>
            <person name="Lai M.-C."/>
            <person name="Chen S.-C."/>
        </authorList>
    </citation>
    <scope>NUCLEOTIDE SEQUENCE [LARGE SCALE GENOMIC DNA]</scope>
    <source>
        <strain evidence="2 3">CWC-04</strain>
    </source>
</reference>
<dbReference type="RefSeq" id="WP_230742199.1">
    <property type="nucleotide sequence ID" value="NZ_PGCK01000008.1"/>
</dbReference>
<dbReference type="InterPro" id="IPR050471">
    <property type="entry name" value="AB_hydrolase"/>
</dbReference>
<gene>
    <name evidence="2" type="ORF">CUJ83_10070</name>
</gene>
<dbReference type="EMBL" id="PGCK01000008">
    <property type="protein sequence ID" value="MCD1295345.1"/>
    <property type="molecule type" value="Genomic_DNA"/>
</dbReference>
<dbReference type="AlphaFoldDB" id="A0AAP2RFV5"/>
<sequence length="270" mass="30126">MPKVKTNDIDTYYEIAGKGQPIVFIHGGFVDHDMWAPQVEYFSRKYKVITYDLRGHGKTGGSKKKKYSIELLADDLKALIDALAIEKPVICGLSLGGMVAQAFAVKYPDSLGALILSDTAISTALTANDKIQLYTLGWSMPLTLRLIGARRFVDYSFWMARVTKGERWFGTDEKVRDYVRQKMSEMDSDEMAKIYGAILGFRLLDLSSVRALTLITNGEFESESVLAHSKKANELIKNSTMMTIEGAGHTSNMENADGYNRALEQLLDIL</sequence>
<evidence type="ECO:0000259" key="1">
    <source>
        <dbReference type="Pfam" id="PF00561"/>
    </source>
</evidence>
<keyword evidence="3" id="KW-1185">Reference proteome</keyword>
<dbReference type="InterPro" id="IPR029058">
    <property type="entry name" value="AB_hydrolase_fold"/>
</dbReference>
<dbReference type="Proteomes" id="UP001320159">
    <property type="component" value="Unassembled WGS sequence"/>
</dbReference>